<sequence>MRSAMDMDDVVDALPPAIATAVGAPRVWRSLRPERRQVPRDPAPARPRRVFHTLRRMQLTGSTLAPMHEHVMEPAWQRGGARARFQTIADLPVAFLEALDEEEAREYQRQMTFNGHKRSFALLIRDIYDIMDGVNTDRKQLRRIMLEIVQRVLEPNVMHGAPAGGADPANDFVVAEREKFLRMGGAECLLRVGILRELCYFSIDLARDLSDKDGLIVYLFQLMHENKFFDNAAGLVEDILAVREDSFDLSRVPRFNDIVQSFSSRQLAFFTRVLALVVFEPEDRRLLETSKVIKSIELLQLRRSRLLRTDSVVDRNHAIIFNCPVILQRLLTVLEVQNYYFAVNPVTQFANFMEVVIRNLVDSNVFVRSMLLSAEKFAKAPLDGTFGMADDSAMDQLTEFDHLMGWSFRDYHSREESAEDDELDAEYLAAKHQEHTRTAFDTPVRIPDDFVAPSLSLSPQPSPCHGKGKKKKSLVHSRAYSKRATGQTASSAAKHAARSRRHEPSDRSPPASASAGRKTVGLTSQERPSTSPVTGHATTSKRNPVASNSELRALMDAERRELQRRTASREAELRAANRWVFDKRDASQPRKVAWHLDAESKRPAAPPSLSPRNGSSSRMPGPAKTSVAPNVSDWRPQARPSHPSRQDEREHWRRRERERQEQQRQRALAEDVSATIDAFEERMERWAL</sequence>
<dbReference type="GO" id="GO:0031464">
    <property type="term" value="C:Cul4A-RING E3 ubiquitin ligase complex"/>
    <property type="evidence" value="ECO:0007669"/>
    <property type="project" value="InterPro"/>
</dbReference>
<accession>A0AAD5M4I2</accession>
<dbReference type="Proteomes" id="UP001209570">
    <property type="component" value="Unassembled WGS sequence"/>
</dbReference>
<dbReference type="PANTHER" id="PTHR31743:SF1">
    <property type="entry name" value="SHORT TRANSIENT RECEPTOR POTENTIAL CHANNEL 4-ASSOCIATED PROTEIN"/>
    <property type="match status" value="1"/>
</dbReference>
<feature type="compositionally biased region" description="Polar residues" evidence="1">
    <location>
        <begin position="521"/>
        <end position="550"/>
    </location>
</feature>
<evidence type="ECO:0000313" key="3">
    <source>
        <dbReference type="Proteomes" id="UP001209570"/>
    </source>
</evidence>
<dbReference type="PANTHER" id="PTHR31743">
    <property type="entry name" value="TRANSIENT RECEPTOR POTENTIAL CHANNEL 4-ASSOCIATED PROTEIN TCPC4AP"/>
    <property type="match status" value="1"/>
</dbReference>
<dbReference type="AlphaFoldDB" id="A0AAD5M4I2"/>
<feature type="compositionally biased region" description="Basic and acidic residues" evidence="1">
    <location>
        <begin position="644"/>
        <end position="669"/>
    </location>
</feature>
<dbReference type="InterPro" id="IPR022162">
    <property type="entry name" value="TRPC4AP"/>
</dbReference>
<feature type="compositionally biased region" description="Basic and acidic residues" evidence="1">
    <location>
        <begin position="585"/>
        <end position="602"/>
    </location>
</feature>
<keyword evidence="3" id="KW-1185">Reference proteome</keyword>
<dbReference type="EMBL" id="JAKCXM010000070">
    <property type="protein sequence ID" value="KAJ0404050.1"/>
    <property type="molecule type" value="Genomic_DNA"/>
</dbReference>
<comment type="caution">
    <text evidence="2">The sequence shown here is derived from an EMBL/GenBank/DDBJ whole genome shotgun (WGS) entry which is preliminary data.</text>
</comment>
<feature type="region of interest" description="Disordered" evidence="1">
    <location>
        <begin position="451"/>
        <end position="552"/>
    </location>
</feature>
<gene>
    <name evidence="2" type="ORF">P43SY_004305</name>
</gene>
<feature type="region of interest" description="Disordered" evidence="1">
    <location>
        <begin position="585"/>
        <end position="672"/>
    </location>
</feature>
<dbReference type="GO" id="GO:0006511">
    <property type="term" value="P:ubiquitin-dependent protein catabolic process"/>
    <property type="evidence" value="ECO:0007669"/>
    <property type="project" value="InterPro"/>
</dbReference>
<evidence type="ECO:0000256" key="1">
    <source>
        <dbReference type="SAM" id="MobiDB-lite"/>
    </source>
</evidence>
<dbReference type="Pfam" id="PF12463">
    <property type="entry name" value="DUF3689"/>
    <property type="match status" value="1"/>
</dbReference>
<feature type="compositionally biased region" description="Basic residues" evidence="1">
    <location>
        <begin position="466"/>
        <end position="481"/>
    </location>
</feature>
<dbReference type="GO" id="GO:0019902">
    <property type="term" value="F:phosphatase binding"/>
    <property type="evidence" value="ECO:0007669"/>
    <property type="project" value="TreeGrafter"/>
</dbReference>
<evidence type="ECO:0000313" key="2">
    <source>
        <dbReference type="EMBL" id="KAJ0404050.1"/>
    </source>
</evidence>
<protein>
    <submittedName>
        <fullName evidence="2">Uncharacterized protein</fullName>
    </submittedName>
</protein>
<organism evidence="2 3">
    <name type="scientific">Pythium insidiosum</name>
    <name type="common">Pythiosis disease agent</name>
    <dbReference type="NCBI Taxonomy" id="114742"/>
    <lineage>
        <taxon>Eukaryota</taxon>
        <taxon>Sar</taxon>
        <taxon>Stramenopiles</taxon>
        <taxon>Oomycota</taxon>
        <taxon>Peronosporomycetes</taxon>
        <taxon>Pythiales</taxon>
        <taxon>Pythiaceae</taxon>
        <taxon>Pythium</taxon>
    </lineage>
</organism>
<reference evidence="2" key="1">
    <citation type="submission" date="2021-12" db="EMBL/GenBank/DDBJ databases">
        <title>Prjna785345.</title>
        <authorList>
            <person name="Rujirawat T."/>
            <person name="Krajaejun T."/>
        </authorList>
    </citation>
    <scope>NUCLEOTIDE SEQUENCE</scope>
    <source>
        <strain evidence="2">Pi057C3</strain>
    </source>
</reference>
<name>A0AAD5M4I2_PYTIN</name>
<proteinExistence type="predicted"/>